<keyword evidence="1" id="KW-0175">Coiled coil</keyword>
<evidence type="ECO:0000256" key="1">
    <source>
        <dbReference type="SAM" id="Coils"/>
    </source>
</evidence>
<organism evidence="2 3">
    <name type="scientific">Tenacibaculum caenipelagi</name>
    <dbReference type="NCBI Taxonomy" id="1325435"/>
    <lineage>
        <taxon>Bacteria</taxon>
        <taxon>Pseudomonadati</taxon>
        <taxon>Bacteroidota</taxon>
        <taxon>Flavobacteriia</taxon>
        <taxon>Flavobacteriales</taxon>
        <taxon>Flavobacteriaceae</taxon>
        <taxon>Tenacibaculum</taxon>
    </lineage>
</organism>
<gene>
    <name evidence="2" type="ORF">DFQ07_0908</name>
</gene>
<dbReference type="OrthoDB" id="1187834at2"/>
<accession>A0A4R6TIG3</accession>
<dbReference type="RefSeq" id="WP_133535069.1">
    <property type="nucleotide sequence ID" value="NZ_SNYH01000002.1"/>
</dbReference>
<keyword evidence="3" id="KW-1185">Reference proteome</keyword>
<name>A0A4R6TIG3_9FLAO</name>
<feature type="coiled-coil region" evidence="1">
    <location>
        <begin position="31"/>
        <end position="93"/>
    </location>
</feature>
<proteinExistence type="predicted"/>
<comment type="caution">
    <text evidence="2">The sequence shown here is derived from an EMBL/GenBank/DDBJ whole genome shotgun (WGS) entry which is preliminary data.</text>
</comment>
<sequence length="301" mass="34795">MMTPSKIKHKGFTAFLLLLVIVIGFLSYQNAEEYTELKKVFELEKNELESELTSIITDYKETYYKKNEFSLKLKDKIHRVVQLRDSVKNLKETDYKFIRYYSKKTKELVSENKILFSKIDSLNKINDNLLSKNDSVNKALLKKENQNTKLESINRFLHKEKQVLKEKIASAEVIEISTIKAKAMKKRKNGKYTSTTRSNKTDAFKVTFDLLENKIINSGPKEIGIQILDERDNVVSPLKKVHLKNNKKIWCSDVLITEYQNEQLSIVSLVNISNDKINTGIYHINAFVNGVHVGNNTIALK</sequence>
<dbReference type="EMBL" id="SNYH01000002">
    <property type="protein sequence ID" value="TDQ28532.1"/>
    <property type="molecule type" value="Genomic_DNA"/>
</dbReference>
<reference evidence="2 3" key="1">
    <citation type="submission" date="2019-03" db="EMBL/GenBank/DDBJ databases">
        <title>Genomic Encyclopedia of Type Strains, Phase III (KMG-III): the genomes of soil and plant-associated and newly described type strains.</title>
        <authorList>
            <person name="Whitman W."/>
        </authorList>
    </citation>
    <scope>NUCLEOTIDE SEQUENCE [LARGE SCALE GENOMIC DNA]</scope>
    <source>
        <strain evidence="2 3">CECT 8283</strain>
    </source>
</reference>
<dbReference type="Proteomes" id="UP000295390">
    <property type="component" value="Unassembled WGS sequence"/>
</dbReference>
<evidence type="ECO:0000313" key="2">
    <source>
        <dbReference type="EMBL" id="TDQ28532.1"/>
    </source>
</evidence>
<evidence type="ECO:0000313" key="3">
    <source>
        <dbReference type="Proteomes" id="UP000295390"/>
    </source>
</evidence>
<protein>
    <submittedName>
        <fullName evidence="2">Uncharacterized protein</fullName>
    </submittedName>
</protein>
<dbReference type="AlphaFoldDB" id="A0A4R6TIG3"/>